<dbReference type="SUPFAM" id="SSF53474">
    <property type="entry name" value="alpha/beta-Hydrolases"/>
    <property type="match status" value="1"/>
</dbReference>
<accession>A0A1W1VH68</accession>
<evidence type="ECO:0000259" key="2">
    <source>
        <dbReference type="Pfam" id="PF00561"/>
    </source>
</evidence>
<dbReference type="InterPro" id="IPR029058">
    <property type="entry name" value="AB_hydrolase_fold"/>
</dbReference>
<feature type="signal peptide" evidence="1">
    <location>
        <begin position="1"/>
        <end position="24"/>
    </location>
</feature>
<feature type="chain" id="PRO_5013229805" evidence="1">
    <location>
        <begin position="25"/>
        <end position="299"/>
    </location>
</feature>
<evidence type="ECO:0000313" key="3">
    <source>
        <dbReference type="EMBL" id="SMB92692.1"/>
    </source>
</evidence>
<dbReference type="Gene3D" id="3.40.50.1820">
    <property type="entry name" value="alpha/beta hydrolase"/>
    <property type="match status" value="1"/>
</dbReference>
<dbReference type="EMBL" id="FWWU01000009">
    <property type="protein sequence ID" value="SMB92692.1"/>
    <property type="molecule type" value="Genomic_DNA"/>
</dbReference>
<dbReference type="PRINTS" id="PR00111">
    <property type="entry name" value="ABHYDROLASE"/>
</dbReference>
<evidence type="ECO:0000256" key="1">
    <source>
        <dbReference type="SAM" id="SignalP"/>
    </source>
</evidence>
<dbReference type="PRINTS" id="PR00412">
    <property type="entry name" value="EPOXHYDRLASE"/>
</dbReference>
<keyword evidence="4" id="KW-1185">Reference proteome</keyword>
<dbReference type="OrthoDB" id="252464at2"/>
<gene>
    <name evidence="3" type="ORF">SAMN00790413_01688</name>
</gene>
<dbReference type="AlphaFoldDB" id="A0A1W1VH68"/>
<dbReference type="PANTHER" id="PTHR43433">
    <property type="entry name" value="HYDROLASE, ALPHA/BETA FOLD FAMILY PROTEIN"/>
    <property type="match status" value="1"/>
</dbReference>
<protein>
    <submittedName>
        <fullName evidence="3">Pimeloyl-ACP methyl ester carboxylesterase</fullName>
    </submittedName>
</protein>
<sequence>MPVIPRLPLLLVVLSSTLLSTAHAGGMSGRQEGNLDVNGASIHYVSVGQGTPMLLLHGYPLSGELFSRNRDALAAAGYRVITIDHRGYGQSTAPAADPGSLQTYASDALAVMDKLNVPRAIIGGMSMGGPIAFEMYRTAPQRFLGLILIDTIANPAGIVEQHIWKGMAQKASTYGPQSLAPELLKDMLTGATRMNRPGDAKMLTGIVQQASVAADVAGANVLATRPDSIPTLKTITVPTLILEGGEDTVYPPEFSVKMQQNIAGSKLVLIPGAAHAAIFEKATAANQAILNWARANNLR</sequence>
<dbReference type="Pfam" id="PF00561">
    <property type="entry name" value="Abhydrolase_1"/>
    <property type="match status" value="1"/>
</dbReference>
<dbReference type="InterPro" id="IPR000639">
    <property type="entry name" value="Epox_hydrolase-like"/>
</dbReference>
<keyword evidence="1" id="KW-0732">Signal</keyword>
<dbReference type="Proteomes" id="UP000192582">
    <property type="component" value="Unassembled WGS sequence"/>
</dbReference>
<dbReference type="STRING" id="695939.SAMN00790413_01688"/>
<feature type="domain" description="AB hydrolase-1" evidence="2">
    <location>
        <begin position="52"/>
        <end position="282"/>
    </location>
</feature>
<dbReference type="InterPro" id="IPR050471">
    <property type="entry name" value="AB_hydrolase"/>
</dbReference>
<dbReference type="RefSeq" id="WP_084049108.1">
    <property type="nucleotide sequence ID" value="NZ_FWWU01000009.1"/>
</dbReference>
<reference evidence="3 4" key="1">
    <citation type="submission" date="2017-04" db="EMBL/GenBank/DDBJ databases">
        <authorList>
            <person name="Afonso C.L."/>
            <person name="Miller P.J."/>
            <person name="Scott M.A."/>
            <person name="Spackman E."/>
            <person name="Goraichik I."/>
            <person name="Dimitrov K.M."/>
            <person name="Suarez D.L."/>
            <person name="Swayne D.E."/>
        </authorList>
    </citation>
    <scope>NUCLEOTIDE SEQUENCE [LARGE SCALE GENOMIC DNA]</scope>
    <source>
        <strain evidence="3 4">KR-140</strain>
    </source>
</reference>
<dbReference type="InterPro" id="IPR000073">
    <property type="entry name" value="AB_hydrolase_1"/>
</dbReference>
<dbReference type="GO" id="GO:0003824">
    <property type="term" value="F:catalytic activity"/>
    <property type="evidence" value="ECO:0007669"/>
    <property type="project" value="InterPro"/>
</dbReference>
<name>A0A1W1VH68_9DEIO</name>
<proteinExistence type="predicted"/>
<evidence type="ECO:0000313" key="4">
    <source>
        <dbReference type="Proteomes" id="UP000192582"/>
    </source>
</evidence>
<dbReference type="PANTHER" id="PTHR43433:SF4">
    <property type="entry name" value="NON-HEME CHLOROPEROXIDASE-RELATED"/>
    <property type="match status" value="1"/>
</dbReference>
<organism evidence="3 4">
    <name type="scientific">Deinococcus hopiensis KR-140</name>
    <dbReference type="NCBI Taxonomy" id="695939"/>
    <lineage>
        <taxon>Bacteria</taxon>
        <taxon>Thermotogati</taxon>
        <taxon>Deinococcota</taxon>
        <taxon>Deinococci</taxon>
        <taxon>Deinococcales</taxon>
        <taxon>Deinococcaceae</taxon>
        <taxon>Deinococcus</taxon>
    </lineage>
</organism>